<gene>
    <name evidence="16" type="ORF">UFOPK3268_00652</name>
</gene>
<dbReference type="Pfam" id="PF02811">
    <property type="entry name" value="PHP"/>
    <property type="match status" value="1"/>
</dbReference>
<dbReference type="InterPro" id="IPR003141">
    <property type="entry name" value="Pol/His_phosphatase_N"/>
</dbReference>
<dbReference type="SUPFAM" id="SSF89550">
    <property type="entry name" value="PHP domain-like"/>
    <property type="match status" value="1"/>
</dbReference>
<dbReference type="InterPro" id="IPR011708">
    <property type="entry name" value="DNA_pol3_alpha_NTPase_dom"/>
</dbReference>
<evidence type="ECO:0000256" key="1">
    <source>
        <dbReference type="ARBA" id="ARBA00004496"/>
    </source>
</evidence>
<evidence type="ECO:0000313" key="16">
    <source>
        <dbReference type="EMBL" id="CAB4848680.1"/>
    </source>
</evidence>
<proteinExistence type="inferred from homology"/>
<comment type="catalytic activity">
    <reaction evidence="13">
        <text>DNA(n) + a 2'-deoxyribonucleoside 5'-triphosphate = DNA(n+1) + diphosphate</text>
        <dbReference type="Rhea" id="RHEA:22508"/>
        <dbReference type="Rhea" id="RHEA-COMP:17339"/>
        <dbReference type="Rhea" id="RHEA-COMP:17340"/>
        <dbReference type="ChEBI" id="CHEBI:33019"/>
        <dbReference type="ChEBI" id="CHEBI:61560"/>
        <dbReference type="ChEBI" id="CHEBI:173112"/>
        <dbReference type="EC" id="2.7.7.7"/>
    </reaction>
</comment>
<feature type="region of interest" description="Disordered" evidence="14">
    <location>
        <begin position="1353"/>
        <end position="1395"/>
    </location>
</feature>
<reference evidence="16" key="1">
    <citation type="submission" date="2020-05" db="EMBL/GenBank/DDBJ databases">
        <authorList>
            <person name="Chiriac C."/>
            <person name="Salcher M."/>
            <person name="Ghai R."/>
            <person name="Kavagutti S V."/>
        </authorList>
    </citation>
    <scope>NUCLEOTIDE SEQUENCE</scope>
</reference>
<dbReference type="EC" id="2.7.7.7" evidence="3"/>
<keyword evidence="9" id="KW-0235">DNA replication</keyword>
<dbReference type="EMBL" id="CAFBIZ010000065">
    <property type="protein sequence ID" value="CAB4848680.1"/>
    <property type="molecule type" value="Genomic_DNA"/>
</dbReference>
<evidence type="ECO:0000256" key="7">
    <source>
        <dbReference type="ARBA" id="ARBA00022679"/>
    </source>
</evidence>
<dbReference type="InterPro" id="IPR041931">
    <property type="entry name" value="DNA_pol3_alpha_thumb_dom"/>
</dbReference>
<dbReference type="PANTHER" id="PTHR32294:SF4">
    <property type="entry name" value="ERROR-PRONE DNA POLYMERASE"/>
    <property type="match status" value="1"/>
</dbReference>
<evidence type="ECO:0000256" key="5">
    <source>
        <dbReference type="ARBA" id="ARBA00019114"/>
    </source>
</evidence>
<dbReference type="InterPro" id="IPR029460">
    <property type="entry name" value="DNAPol_HHH"/>
</dbReference>
<keyword evidence="7" id="KW-0808">Transferase</keyword>
<keyword evidence="10" id="KW-0227">DNA damage</keyword>
<evidence type="ECO:0000256" key="6">
    <source>
        <dbReference type="ARBA" id="ARBA00022490"/>
    </source>
</evidence>
<name>A0A6J7BT74_9ZZZZ</name>
<dbReference type="GO" id="GO:0003887">
    <property type="term" value="F:DNA-directed DNA polymerase activity"/>
    <property type="evidence" value="ECO:0007669"/>
    <property type="project" value="UniProtKB-KW"/>
</dbReference>
<dbReference type="Pfam" id="PF07733">
    <property type="entry name" value="DNA_pol3_alpha"/>
    <property type="match status" value="1"/>
</dbReference>
<evidence type="ECO:0000256" key="13">
    <source>
        <dbReference type="ARBA" id="ARBA00049244"/>
    </source>
</evidence>
<keyword evidence="12" id="KW-0234">DNA repair</keyword>
<protein>
    <recommendedName>
        <fullName evidence="5">DNA polymerase III subunit alpha</fullName>
        <ecNumber evidence="3">2.7.7.7</ecNumber>
    </recommendedName>
    <alternativeName>
        <fullName evidence="4">Error-prone DNA polymerase</fullName>
    </alternativeName>
</protein>
<organism evidence="16">
    <name type="scientific">freshwater metagenome</name>
    <dbReference type="NCBI Taxonomy" id="449393"/>
    <lineage>
        <taxon>unclassified sequences</taxon>
        <taxon>metagenomes</taxon>
        <taxon>ecological metagenomes</taxon>
    </lineage>
</organism>
<evidence type="ECO:0000256" key="3">
    <source>
        <dbReference type="ARBA" id="ARBA00012417"/>
    </source>
</evidence>
<feature type="region of interest" description="Disordered" evidence="14">
    <location>
        <begin position="122"/>
        <end position="153"/>
    </location>
</feature>
<dbReference type="NCBIfam" id="TIGR00594">
    <property type="entry name" value="polc"/>
    <property type="match status" value="1"/>
</dbReference>
<dbReference type="GO" id="GO:0005737">
    <property type="term" value="C:cytoplasm"/>
    <property type="evidence" value="ECO:0007669"/>
    <property type="project" value="UniProtKB-SubCell"/>
</dbReference>
<evidence type="ECO:0000256" key="9">
    <source>
        <dbReference type="ARBA" id="ARBA00022705"/>
    </source>
</evidence>
<dbReference type="Gene3D" id="3.20.20.140">
    <property type="entry name" value="Metal-dependent hydrolases"/>
    <property type="match status" value="1"/>
</dbReference>
<dbReference type="InterPro" id="IPR004805">
    <property type="entry name" value="DnaE2/DnaE/PolC"/>
</dbReference>
<keyword evidence="11" id="KW-0239">DNA-directed DNA polymerase</keyword>
<dbReference type="Pfam" id="PF01336">
    <property type="entry name" value="tRNA_anti-codon"/>
    <property type="match status" value="1"/>
</dbReference>
<dbReference type="GO" id="GO:0006281">
    <property type="term" value="P:DNA repair"/>
    <property type="evidence" value="ECO:0007669"/>
    <property type="project" value="UniProtKB-KW"/>
</dbReference>
<evidence type="ECO:0000256" key="4">
    <source>
        <dbReference type="ARBA" id="ARBA00017273"/>
    </source>
</evidence>
<dbReference type="SMART" id="SM00481">
    <property type="entry name" value="POLIIIAc"/>
    <property type="match status" value="1"/>
</dbReference>
<dbReference type="InterPro" id="IPR004013">
    <property type="entry name" value="PHP_dom"/>
</dbReference>
<comment type="similarity">
    <text evidence="2">Belongs to the DNA polymerase type-C family. DnaE2 subfamily.</text>
</comment>
<evidence type="ECO:0000256" key="8">
    <source>
        <dbReference type="ARBA" id="ARBA00022695"/>
    </source>
</evidence>
<accession>A0A6J7BT74</accession>
<evidence type="ECO:0000259" key="15">
    <source>
        <dbReference type="SMART" id="SM00481"/>
    </source>
</evidence>
<dbReference type="InterPro" id="IPR004365">
    <property type="entry name" value="NA-bd_OB_tRNA"/>
</dbReference>
<comment type="subcellular location">
    <subcellularLocation>
        <location evidence="1">Cytoplasm</location>
    </subcellularLocation>
</comment>
<evidence type="ECO:0000256" key="12">
    <source>
        <dbReference type="ARBA" id="ARBA00023204"/>
    </source>
</evidence>
<feature type="region of interest" description="Disordered" evidence="14">
    <location>
        <begin position="187"/>
        <end position="209"/>
    </location>
</feature>
<keyword evidence="8" id="KW-0548">Nucleotidyltransferase</keyword>
<dbReference type="GO" id="GO:0003676">
    <property type="term" value="F:nucleic acid binding"/>
    <property type="evidence" value="ECO:0007669"/>
    <property type="project" value="InterPro"/>
</dbReference>
<dbReference type="InterPro" id="IPR040982">
    <property type="entry name" value="DNA_pol3_finger"/>
</dbReference>
<dbReference type="PANTHER" id="PTHR32294">
    <property type="entry name" value="DNA POLYMERASE III SUBUNIT ALPHA"/>
    <property type="match status" value="1"/>
</dbReference>
<keyword evidence="6" id="KW-0963">Cytoplasm</keyword>
<dbReference type="InterPro" id="IPR016195">
    <property type="entry name" value="Pol/histidinol_Pase-like"/>
</dbReference>
<evidence type="ECO:0000256" key="2">
    <source>
        <dbReference type="ARBA" id="ARBA00007391"/>
    </source>
</evidence>
<feature type="domain" description="Polymerase/histidinol phosphatase N-terminal" evidence="15">
    <location>
        <begin position="33"/>
        <end position="100"/>
    </location>
</feature>
<dbReference type="GO" id="GO:0008408">
    <property type="term" value="F:3'-5' exonuclease activity"/>
    <property type="evidence" value="ECO:0007669"/>
    <property type="project" value="InterPro"/>
</dbReference>
<dbReference type="Pfam" id="PF14579">
    <property type="entry name" value="HHH_6"/>
    <property type="match status" value="1"/>
</dbReference>
<feature type="compositionally biased region" description="Polar residues" evidence="14">
    <location>
        <begin position="1386"/>
        <end position="1395"/>
    </location>
</feature>
<evidence type="ECO:0000256" key="14">
    <source>
        <dbReference type="SAM" id="MobiDB-lite"/>
    </source>
</evidence>
<evidence type="ECO:0000256" key="11">
    <source>
        <dbReference type="ARBA" id="ARBA00022932"/>
    </source>
</evidence>
<sequence>MGERGAATGHIGSTRTHISRVLIPHPMPADPFVHLHVASGYSLRHGASSPSALAARAADLGQDALALTDRDGLYGAVRFVLACRDVGIAPILGVDLAVRPTLDPAIRGVTAVHQGSLGSRVRRTSAGRLGSGPTLAERTGVAERTPAHGGSEIDPRHPRVLLLARGRGGWASLCRLVSAAHLGLRGEPGEPGEYGEYPPEPHSPSPRRGAPVTTLDIVARHADGLVLLLGPESEVGRSLARRRPDLALAALAPWRTVFGRRLAIEIVSHRARDGALAVSEVSGSPTRGLSYSSSAAARMLGFAREHGLPAVLTNAVRHAERDQAPVVDVLDAIRRLVPLDARHLDRANGEGHLADGVLMQQVARDVVHLSGVAQGETGERHEVARLLADTRALAEVCRLDPILDLGIGEVHVPELDLLLPAHSAGRSSAIRDRGPAALAAEALEADRHLRGRCEAALTAYLDHTRHGSETTRDRLDVELSTIATLGFAGYFLTVGEVVDLVRARGIRIAARGSGAGSLVNHLLGISGVDPLAHDLVMERFLSPLRRALPDIDVDVESARRTEVYERIFDRFGGDRSACVSMRDTYRVRHAIRDVGTALGMPPGEIDVFAKSFPHIRARDARTALAELPELRSSGLGRLAARGELEGFLSLVESLDGLPRHIALHPCGVLLSDATLLDRTPVEASWRGFPMSQFDKDDVEELGLLKLDVLGIRMQSSMAYALAEIARVDEIEVDLDAVPLDDPATYALVRSAHTLGCFQIESPGQRELVGKFAPETFNDLITDISLFRPGPVKSDMITPFLRARQGWNAPVYLHPDLRPALEETYGVVVFHEQVLRVVAVMTGCSLAEADEVRRSLGSPDTQPEIRAWFYPAARARGYDLVTIEQVWEVLRAFASFGFCKAHAAAFALPTYHSAWLKAHHPAAFLAGVLTHDPGMYPKRLILDDARNLGIAILGLDINASDGTYRVERVSPYDEPPPEVFGVRPRRPVDVPGLPDGSAHGIRLSLADVKGISSAEVERIVAGRPYGSLSDFWHRARIARPVVERLVVAGGFDSLYAIGMSSPVRRRGRVTRRDLLLQVVDLERHTRATTRAARGSAPRSQRPIALGSQAAGTQAAISLTTSLSRDVVAAARRQSMSPATAVVAADLDIQLALDLGDAPGEIAPSGLPEMTDAERVRAELEVLGLDASRHVVDFYTPMLEALGIVRSRDLLTRRNQSEVFVAGVKVATQTPPVRSGRRVVFLTLDDSTGPVDATFFPDAQEPYAATVFGSWLLLVRGVIRRTGPRGISIRATGAWELSAVHEAWRSGGIPAVTALVDVVREIAEDVIDTTTDRPEAPGVPGESRESRMHRVLVHASGFRQSPYSDIKPQGVDPADTRSQVTPPPSKLWHSSQGSPGW</sequence>
<dbReference type="Pfam" id="PF17657">
    <property type="entry name" value="DNA_pol3_finger"/>
    <property type="match status" value="1"/>
</dbReference>
<dbReference type="GO" id="GO:0006260">
    <property type="term" value="P:DNA replication"/>
    <property type="evidence" value="ECO:0007669"/>
    <property type="project" value="UniProtKB-KW"/>
</dbReference>
<dbReference type="CDD" id="cd04485">
    <property type="entry name" value="DnaE_OBF"/>
    <property type="match status" value="1"/>
</dbReference>
<dbReference type="Gene3D" id="1.10.10.1600">
    <property type="entry name" value="Bacterial DNA polymerase III alpha subunit, thumb domain"/>
    <property type="match status" value="1"/>
</dbReference>
<evidence type="ECO:0000256" key="10">
    <source>
        <dbReference type="ARBA" id="ARBA00022763"/>
    </source>
</evidence>